<dbReference type="GO" id="GO:0009887">
    <property type="term" value="P:animal organ morphogenesis"/>
    <property type="evidence" value="ECO:0007669"/>
    <property type="project" value="UniProtKB-ARBA"/>
</dbReference>
<evidence type="ECO:0000313" key="12">
    <source>
        <dbReference type="WBParaSite" id="PSAMB.scaffold1807size27734.g15109.t1"/>
    </source>
</evidence>
<comment type="subcellular location">
    <subcellularLocation>
        <location evidence="1">Membrane</location>
        <topology evidence="1">Single-pass membrane protein</topology>
    </subcellularLocation>
</comment>
<dbReference type="GO" id="GO:0008013">
    <property type="term" value="F:beta-catenin binding"/>
    <property type="evidence" value="ECO:0007669"/>
    <property type="project" value="TreeGrafter"/>
</dbReference>
<keyword evidence="4" id="KW-0677">Repeat</keyword>
<dbReference type="GO" id="GO:0016342">
    <property type="term" value="C:catenin complex"/>
    <property type="evidence" value="ECO:0007669"/>
    <property type="project" value="TreeGrafter"/>
</dbReference>
<dbReference type="GO" id="GO:0007156">
    <property type="term" value="P:homophilic cell adhesion via plasma membrane adhesion molecules"/>
    <property type="evidence" value="ECO:0007669"/>
    <property type="project" value="InterPro"/>
</dbReference>
<dbReference type="GO" id="GO:0045296">
    <property type="term" value="F:cadherin binding"/>
    <property type="evidence" value="ECO:0007669"/>
    <property type="project" value="TreeGrafter"/>
</dbReference>
<dbReference type="AlphaFoldDB" id="A0A914VC85"/>
<protein>
    <submittedName>
        <fullName evidence="12">Cadherin Y-type LIR-motif domain-containing protein</fullName>
    </submittedName>
</protein>
<dbReference type="GO" id="GO:0007043">
    <property type="term" value="P:cell-cell junction assembly"/>
    <property type="evidence" value="ECO:0007669"/>
    <property type="project" value="TreeGrafter"/>
</dbReference>
<dbReference type="Pfam" id="PF01049">
    <property type="entry name" value="CADH_Y-type_LIR"/>
    <property type="match status" value="1"/>
</dbReference>
<reference evidence="12" key="1">
    <citation type="submission" date="2022-11" db="UniProtKB">
        <authorList>
            <consortium name="WormBaseParasite"/>
        </authorList>
    </citation>
    <scope>IDENTIFICATION</scope>
</reference>
<feature type="compositionally biased region" description="Polar residues" evidence="9">
    <location>
        <begin position="1"/>
        <end position="11"/>
    </location>
</feature>
<evidence type="ECO:0000259" key="10">
    <source>
        <dbReference type="Pfam" id="PF01049"/>
    </source>
</evidence>
<name>A0A914VC85_9BILA</name>
<keyword evidence="3" id="KW-0732">Signal</keyword>
<dbReference type="Gene3D" id="4.10.900.10">
    <property type="entry name" value="TCF3-CBD (Catenin binding domain)"/>
    <property type="match status" value="1"/>
</dbReference>
<keyword evidence="5" id="KW-0106">Calcium</keyword>
<dbReference type="PANTHER" id="PTHR24027:SF422">
    <property type="entry name" value="CADHERIN DOMAIN-CONTAINING PROTEIN"/>
    <property type="match status" value="1"/>
</dbReference>
<accession>A0A914VC85</accession>
<evidence type="ECO:0000313" key="11">
    <source>
        <dbReference type="Proteomes" id="UP000887566"/>
    </source>
</evidence>
<evidence type="ECO:0000256" key="9">
    <source>
        <dbReference type="SAM" id="MobiDB-lite"/>
    </source>
</evidence>
<evidence type="ECO:0000256" key="7">
    <source>
        <dbReference type="ARBA" id="ARBA00023136"/>
    </source>
</evidence>
<evidence type="ECO:0000256" key="1">
    <source>
        <dbReference type="ARBA" id="ARBA00004167"/>
    </source>
</evidence>
<organism evidence="11 12">
    <name type="scientific">Plectus sambesii</name>
    <dbReference type="NCBI Taxonomy" id="2011161"/>
    <lineage>
        <taxon>Eukaryota</taxon>
        <taxon>Metazoa</taxon>
        <taxon>Ecdysozoa</taxon>
        <taxon>Nematoda</taxon>
        <taxon>Chromadorea</taxon>
        <taxon>Plectida</taxon>
        <taxon>Plectina</taxon>
        <taxon>Plectoidea</taxon>
        <taxon>Plectidae</taxon>
        <taxon>Plectus</taxon>
    </lineage>
</organism>
<feature type="compositionally biased region" description="Basic and acidic residues" evidence="9">
    <location>
        <begin position="80"/>
        <end position="90"/>
    </location>
</feature>
<evidence type="ECO:0000256" key="2">
    <source>
        <dbReference type="ARBA" id="ARBA00022692"/>
    </source>
</evidence>
<evidence type="ECO:0000256" key="4">
    <source>
        <dbReference type="ARBA" id="ARBA00022737"/>
    </source>
</evidence>
<evidence type="ECO:0000256" key="3">
    <source>
        <dbReference type="ARBA" id="ARBA00022729"/>
    </source>
</evidence>
<evidence type="ECO:0000256" key="6">
    <source>
        <dbReference type="ARBA" id="ARBA00022989"/>
    </source>
</evidence>
<dbReference type="GO" id="GO:0005912">
    <property type="term" value="C:adherens junction"/>
    <property type="evidence" value="ECO:0007669"/>
    <property type="project" value="TreeGrafter"/>
</dbReference>
<dbReference type="GO" id="GO:0005509">
    <property type="term" value="F:calcium ion binding"/>
    <property type="evidence" value="ECO:0007669"/>
    <property type="project" value="InterPro"/>
</dbReference>
<feature type="compositionally biased region" description="Pro residues" evidence="9">
    <location>
        <begin position="66"/>
        <end position="75"/>
    </location>
</feature>
<evidence type="ECO:0000256" key="5">
    <source>
        <dbReference type="ARBA" id="ARBA00022837"/>
    </source>
</evidence>
<dbReference type="Proteomes" id="UP000887566">
    <property type="component" value="Unplaced"/>
</dbReference>
<sequence length="153" mass="16939">MVVYTRRQTPPFQRVQPEEMSRENMRPYDIEGGGEADNDTYNISGLRKPVMPPEWDGRNGRAPSIGVPPKPPAPGVPVDDNLKAMIRDLEADPNATAPYDELRVYDDEGDGVSQCSLSSLSSSGSDPGELDERLERWGPRFQKLAGMYAGQEE</sequence>
<comment type="function">
    <text evidence="8">Cadherins are calcium-dependent cell adhesion proteins.</text>
</comment>
<dbReference type="GO" id="GO:0034332">
    <property type="term" value="P:adherens junction organization"/>
    <property type="evidence" value="ECO:0007669"/>
    <property type="project" value="TreeGrafter"/>
</dbReference>
<dbReference type="InterPro" id="IPR027397">
    <property type="entry name" value="Catenin-bd_sf"/>
</dbReference>
<dbReference type="GO" id="GO:0016339">
    <property type="term" value="P:calcium-dependent cell-cell adhesion via plasma membrane cell adhesion molecules"/>
    <property type="evidence" value="ECO:0007669"/>
    <property type="project" value="TreeGrafter"/>
</dbReference>
<feature type="domain" description="Cadherin Y-type LIR-motif" evidence="10">
    <location>
        <begin position="95"/>
        <end position="149"/>
    </location>
</feature>
<dbReference type="InterPro" id="IPR039808">
    <property type="entry name" value="Cadherin"/>
</dbReference>
<dbReference type="PANTHER" id="PTHR24027">
    <property type="entry name" value="CADHERIN-23"/>
    <property type="match status" value="1"/>
</dbReference>
<proteinExistence type="predicted"/>
<keyword evidence="7" id="KW-0472">Membrane</keyword>
<feature type="compositionally biased region" description="Low complexity" evidence="9">
    <location>
        <begin position="116"/>
        <end position="125"/>
    </location>
</feature>
<keyword evidence="2" id="KW-0812">Transmembrane</keyword>
<keyword evidence="6" id="KW-1133">Transmembrane helix</keyword>
<evidence type="ECO:0000256" key="8">
    <source>
        <dbReference type="RuleBase" id="RU004357"/>
    </source>
</evidence>
<feature type="region of interest" description="Disordered" evidence="9">
    <location>
        <begin position="1"/>
        <end position="137"/>
    </location>
</feature>
<dbReference type="InterPro" id="IPR000233">
    <property type="entry name" value="Cadherin_Y-type_LIR"/>
</dbReference>
<keyword evidence="11" id="KW-1185">Reference proteome</keyword>
<dbReference type="GO" id="GO:0000902">
    <property type="term" value="P:cell morphogenesis"/>
    <property type="evidence" value="ECO:0007669"/>
    <property type="project" value="TreeGrafter"/>
</dbReference>
<feature type="compositionally biased region" description="Basic and acidic residues" evidence="9">
    <location>
        <begin position="16"/>
        <end position="29"/>
    </location>
</feature>
<dbReference type="GO" id="GO:0016477">
    <property type="term" value="P:cell migration"/>
    <property type="evidence" value="ECO:0007669"/>
    <property type="project" value="TreeGrafter"/>
</dbReference>
<dbReference type="WBParaSite" id="PSAMB.scaffold1807size27734.g15109.t1">
    <property type="protein sequence ID" value="PSAMB.scaffold1807size27734.g15109.t1"/>
    <property type="gene ID" value="PSAMB.scaffold1807size27734.g15109"/>
</dbReference>
<dbReference type="GO" id="GO:0044331">
    <property type="term" value="P:cell-cell adhesion mediated by cadherin"/>
    <property type="evidence" value="ECO:0007669"/>
    <property type="project" value="TreeGrafter"/>
</dbReference>